<dbReference type="InterPro" id="IPR004385">
    <property type="entry name" value="NDP_pyrophosphatase"/>
</dbReference>
<evidence type="ECO:0000256" key="9">
    <source>
        <dbReference type="PIRSR" id="PIRSR604385-2"/>
    </source>
</evidence>
<evidence type="ECO:0000259" key="11">
    <source>
        <dbReference type="PROSITE" id="PS51462"/>
    </source>
</evidence>
<organism evidence="12 13">
    <name type="scientific">Methylocystis parvus</name>
    <dbReference type="NCBI Taxonomy" id="134"/>
    <lineage>
        <taxon>Bacteria</taxon>
        <taxon>Pseudomonadati</taxon>
        <taxon>Pseudomonadota</taxon>
        <taxon>Alphaproteobacteria</taxon>
        <taxon>Hyphomicrobiales</taxon>
        <taxon>Methylocystaceae</taxon>
        <taxon>Methylocystis</taxon>
    </lineage>
</organism>
<feature type="short sequence motif" description="Nudix box" evidence="10">
    <location>
        <begin position="80"/>
        <end position="101"/>
    </location>
</feature>
<evidence type="ECO:0000256" key="3">
    <source>
        <dbReference type="ARBA" id="ARBA00007275"/>
    </source>
</evidence>
<dbReference type="Proteomes" id="UP000422569">
    <property type="component" value="Chromosome"/>
</dbReference>
<evidence type="ECO:0000256" key="2">
    <source>
        <dbReference type="ARBA" id="ARBA00001946"/>
    </source>
</evidence>
<dbReference type="Gene3D" id="3.90.79.10">
    <property type="entry name" value="Nucleoside Triphosphate Pyrophosphohydrolase"/>
    <property type="match status" value="1"/>
</dbReference>
<evidence type="ECO:0000256" key="10">
    <source>
        <dbReference type="PIRSR" id="PIRSR604385-3"/>
    </source>
</evidence>
<dbReference type="KEGG" id="mpar:F7D14_15370"/>
<comment type="catalytic activity">
    <reaction evidence="1">
        <text>GDP-alpha-D-mannose + H2O = alpha-D-mannose 1-phosphate + GMP + 2 H(+)</text>
        <dbReference type="Rhea" id="RHEA:27978"/>
        <dbReference type="ChEBI" id="CHEBI:15377"/>
        <dbReference type="ChEBI" id="CHEBI:15378"/>
        <dbReference type="ChEBI" id="CHEBI:57527"/>
        <dbReference type="ChEBI" id="CHEBI:58115"/>
        <dbReference type="ChEBI" id="CHEBI:58409"/>
    </reaction>
</comment>
<dbReference type="PROSITE" id="PS51462">
    <property type="entry name" value="NUDIX"/>
    <property type="match status" value="1"/>
</dbReference>
<keyword evidence="9" id="KW-0460">Magnesium</keyword>
<evidence type="ECO:0000256" key="5">
    <source>
        <dbReference type="ARBA" id="ARBA00016377"/>
    </source>
</evidence>
<dbReference type="SUPFAM" id="SSF55811">
    <property type="entry name" value="Nudix"/>
    <property type="match status" value="1"/>
</dbReference>
<evidence type="ECO:0000313" key="12">
    <source>
        <dbReference type="EMBL" id="QGM98722.1"/>
    </source>
</evidence>
<dbReference type="GO" id="GO:0005829">
    <property type="term" value="C:cytosol"/>
    <property type="evidence" value="ECO:0007669"/>
    <property type="project" value="TreeGrafter"/>
</dbReference>
<accession>A0A6B8MAE6</accession>
<evidence type="ECO:0000256" key="4">
    <source>
        <dbReference type="ARBA" id="ARBA00011738"/>
    </source>
</evidence>
<feature type="binding site" evidence="9">
    <location>
        <position position="79"/>
    </location>
    <ligand>
        <name>Mg(2+)</name>
        <dbReference type="ChEBI" id="CHEBI:18420"/>
        <label>1</label>
    </ligand>
</feature>
<dbReference type="PANTHER" id="PTHR11839">
    <property type="entry name" value="UDP/ADP-SUGAR PYROPHOSPHATASE"/>
    <property type="match status" value="1"/>
</dbReference>
<proteinExistence type="inferred from homology"/>
<dbReference type="NCBIfam" id="TIGR00052">
    <property type="entry name" value="nudix-type nucleoside diphosphatase, YffH/AdpP family"/>
    <property type="match status" value="1"/>
</dbReference>
<gene>
    <name evidence="12" type="ORF">F7D14_15370</name>
</gene>
<dbReference type="GO" id="GO:0019693">
    <property type="term" value="P:ribose phosphate metabolic process"/>
    <property type="evidence" value="ECO:0007669"/>
    <property type="project" value="TreeGrafter"/>
</dbReference>
<keyword evidence="9" id="KW-0479">Metal-binding</keyword>
<feature type="binding site" evidence="9">
    <location>
        <position position="147"/>
    </location>
    <ligand>
        <name>Mg(2+)</name>
        <dbReference type="ChEBI" id="CHEBI:18420"/>
        <label>1</label>
    </ligand>
</feature>
<dbReference type="AlphaFoldDB" id="A0A6B8MAE6"/>
<dbReference type="PROSITE" id="PS51257">
    <property type="entry name" value="PROKAR_LIPOPROTEIN"/>
    <property type="match status" value="1"/>
</dbReference>
<evidence type="ECO:0000256" key="7">
    <source>
        <dbReference type="ARBA" id="ARBA00032162"/>
    </source>
</evidence>
<keyword evidence="13" id="KW-1185">Reference proteome</keyword>
<feature type="domain" description="Nudix hydrolase" evidence="11">
    <location>
        <begin position="38"/>
        <end position="176"/>
    </location>
</feature>
<keyword evidence="6" id="KW-0378">Hydrolase</keyword>
<dbReference type="RefSeq" id="WP_016921141.1">
    <property type="nucleotide sequence ID" value="NZ_CP044331.1"/>
</dbReference>
<dbReference type="PANTHER" id="PTHR11839:SF18">
    <property type="entry name" value="NUDIX HYDROLASE DOMAIN-CONTAINING PROTEIN"/>
    <property type="match status" value="1"/>
</dbReference>
<dbReference type="EMBL" id="CP044331">
    <property type="protein sequence ID" value="QGM98722.1"/>
    <property type="molecule type" value="Genomic_DNA"/>
</dbReference>
<feature type="binding site" evidence="9">
    <location>
        <position position="98"/>
    </location>
    <ligand>
        <name>Mg(2+)</name>
        <dbReference type="ChEBI" id="CHEBI:18420"/>
        <label>1</label>
    </ligand>
</feature>
<evidence type="ECO:0000256" key="1">
    <source>
        <dbReference type="ARBA" id="ARBA00000847"/>
    </source>
</evidence>
<evidence type="ECO:0000313" key="13">
    <source>
        <dbReference type="Proteomes" id="UP000422569"/>
    </source>
</evidence>
<sequence>MKKHALVNLDYKHQGWASLSVACLRLPDGKLIYREIEDHGSAVAVLPYDAQRKTVVLVEQFRPAPFISDGQEKTLEAVAGILDEADCAAAARREAMEEAGLQLGKLEYVATTWTMPGISTEKLTLYLAPYAATDRVAAGGGLDAEDENIRVVEMSAADFAALMAAGDLVDMKTLALAQALQLRHPEIYA</sequence>
<name>A0A6B8MAE6_9HYPH</name>
<dbReference type="GO" id="GO:0006753">
    <property type="term" value="P:nucleoside phosphate metabolic process"/>
    <property type="evidence" value="ECO:0007669"/>
    <property type="project" value="TreeGrafter"/>
</dbReference>
<dbReference type="GO" id="GO:0046872">
    <property type="term" value="F:metal ion binding"/>
    <property type="evidence" value="ECO:0007669"/>
    <property type="project" value="UniProtKB-KW"/>
</dbReference>
<dbReference type="Pfam" id="PF00293">
    <property type="entry name" value="NUDIX"/>
    <property type="match status" value="1"/>
</dbReference>
<comment type="similarity">
    <text evidence="3">Belongs to the Nudix hydrolase family. NudK subfamily.</text>
</comment>
<comment type="cofactor">
    <cofactor evidence="2 9">
        <name>Mg(2+)</name>
        <dbReference type="ChEBI" id="CHEBI:18420"/>
    </cofactor>
</comment>
<protein>
    <recommendedName>
        <fullName evidence="5">GDP-mannose pyrophosphatase</fullName>
    </recommendedName>
    <alternativeName>
        <fullName evidence="7">GDP-mannose hydrolase</fullName>
    </alternativeName>
    <alternativeName>
        <fullName evidence="8">GDPMK</fullName>
    </alternativeName>
</protein>
<evidence type="ECO:0000256" key="8">
    <source>
        <dbReference type="ARBA" id="ARBA00032272"/>
    </source>
</evidence>
<dbReference type="GO" id="GO:0016818">
    <property type="term" value="F:hydrolase activity, acting on acid anhydrides, in phosphorus-containing anhydrides"/>
    <property type="evidence" value="ECO:0007669"/>
    <property type="project" value="InterPro"/>
</dbReference>
<comment type="subunit">
    <text evidence="4">Homodimer.</text>
</comment>
<feature type="binding site" evidence="9">
    <location>
        <position position="94"/>
    </location>
    <ligand>
        <name>Mg(2+)</name>
        <dbReference type="ChEBI" id="CHEBI:18420"/>
        <label>1</label>
    </ligand>
</feature>
<dbReference type="InterPro" id="IPR000086">
    <property type="entry name" value="NUDIX_hydrolase_dom"/>
</dbReference>
<reference evidence="12 13" key="1">
    <citation type="submission" date="2019-09" db="EMBL/GenBank/DDBJ databases">
        <title>Isolation and complete genome sequencing of Methylocystis species.</title>
        <authorList>
            <person name="Rumah B.L."/>
            <person name="Stead C.E."/>
            <person name="Stevens B.C."/>
            <person name="Minton N.P."/>
            <person name="Grosse-Honebrink A."/>
            <person name="Zhang Y."/>
        </authorList>
    </citation>
    <scope>NUCLEOTIDE SEQUENCE [LARGE SCALE GENOMIC DNA]</scope>
    <source>
        <strain evidence="12 13">BRCS2</strain>
    </source>
</reference>
<dbReference type="InterPro" id="IPR015797">
    <property type="entry name" value="NUDIX_hydrolase-like_dom_sf"/>
</dbReference>
<evidence type="ECO:0000256" key="6">
    <source>
        <dbReference type="ARBA" id="ARBA00022801"/>
    </source>
</evidence>